<gene>
    <name evidence="23" type="ORF">DP939_38260</name>
</gene>
<dbReference type="InterPro" id="IPR001342">
    <property type="entry name" value="HDH_cat"/>
</dbReference>
<dbReference type="SUPFAM" id="SSF55021">
    <property type="entry name" value="ACT-like"/>
    <property type="match status" value="1"/>
</dbReference>
<dbReference type="InterPro" id="IPR036291">
    <property type="entry name" value="NAD(P)-bd_dom_sf"/>
</dbReference>
<evidence type="ECO:0000256" key="3">
    <source>
        <dbReference type="ARBA" id="ARBA00005062"/>
    </source>
</evidence>
<dbReference type="InterPro" id="IPR002912">
    <property type="entry name" value="ACT_dom"/>
</dbReference>
<dbReference type="NCBIfam" id="NF004976">
    <property type="entry name" value="PRK06349.1"/>
    <property type="match status" value="1"/>
</dbReference>
<keyword evidence="11 20" id="KW-0560">Oxidoreductase</keyword>
<dbReference type="Pfam" id="PF03447">
    <property type="entry name" value="NAD_binding_3"/>
    <property type="match status" value="1"/>
</dbReference>
<protein>
    <recommendedName>
        <fullName evidence="6 20">Homoserine dehydrogenase</fullName>
        <ecNumber evidence="5 20">1.1.1.3</ecNumber>
    </recommendedName>
</protein>
<dbReference type="Pfam" id="PF01842">
    <property type="entry name" value="ACT"/>
    <property type="match status" value="1"/>
</dbReference>
<dbReference type="UniPathway" id="UPA00050">
    <property type="reaction ID" value="UER00063"/>
</dbReference>
<comment type="caution">
    <text evidence="23">The sequence shown here is derived from an EMBL/GenBank/DDBJ whole genome shotgun (WGS) entry which is preliminary data.</text>
</comment>
<dbReference type="GO" id="GO:0009086">
    <property type="term" value="P:methionine biosynthetic process"/>
    <property type="evidence" value="ECO:0007669"/>
    <property type="project" value="UniProtKB-KW"/>
</dbReference>
<proteinExistence type="inferred from homology"/>
<dbReference type="GO" id="GO:0046872">
    <property type="term" value="F:metal ion binding"/>
    <property type="evidence" value="ECO:0007669"/>
    <property type="project" value="UniProtKB-KW"/>
</dbReference>
<keyword evidence="8 20" id="KW-0791">Threonine biosynthesis</keyword>
<comment type="catalytic activity">
    <reaction evidence="16">
        <text>L-homoserine + NADP(+) = L-aspartate 4-semialdehyde + NADPH + H(+)</text>
        <dbReference type="Rhea" id="RHEA:15761"/>
        <dbReference type="ChEBI" id="CHEBI:15378"/>
        <dbReference type="ChEBI" id="CHEBI:57476"/>
        <dbReference type="ChEBI" id="CHEBI:57783"/>
        <dbReference type="ChEBI" id="CHEBI:58349"/>
        <dbReference type="ChEBI" id="CHEBI:537519"/>
        <dbReference type="EC" id="1.1.1.3"/>
    </reaction>
    <physiologicalReaction direction="right-to-left" evidence="16">
        <dbReference type="Rhea" id="RHEA:15763"/>
    </physiologicalReaction>
</comment>
<comment type="function">
    <text evidence="15">Catalyzes the conversion of L-aspartate-beta-semialdehyde (L-Asa) to L-homoserine (L-Hse), the third step in the biosynthesis of threonine and methionine from aspartate.</text>
</comment>
<dbReference type="Pfam" id="PF00742">
    <property type="entry name" value="Homoserine_dh"/>
    <property type="match status" value="1"/>
</dbReference>
<evidence type="ECO:0000256" key="6">
    <source>
        <dbReference type="ARBA" id="ARBA00013376"/>
    </source>
</evidence>
<dbReference type="InterPro" id="IPR016204">
    <property type="entry name" value="HDH"/>
</dbReference>
<sequence>MALLGCGVVGSQVVRLMREQSGDLAARIGAPLELAGVAVRRLGRKRDADVEQGLLTTDAEALVSRDDVDIVIEVIGGIEPARSLITTALRGGKSVVTANKALLAEDGSALYAAARQGGGDLYFEASVAGAIPLLRPLRESLSGDHVHRVLGIVNGTTNYILDKMDSTGASFTDALEEAQALGYAEADPTADVEGFDAAAKAAILAGLAFHSRVTAADVHREGITEITAADVASAKAMGYVIKLLAICARADDGRTVGVRVHPAMIPRSHPLAGVRDAYNAVFVEARSAGELMFYGKGAGGAPTASAVLGDLVAVARNRLTGARGPEESTYADLAVHPMGDTVTRYHVALDVADKPGVLARVAEIFAKHDVSIQTVRQEGHGDDAQLVLVSHRAADAALSATVSSLRELDIVRAVASVMRVEGDESS</sequence>
<dbReference type="SUPFAM" id="SSF55347">
    <property type="entry name" value="Glyceraldehyde-3-phosphate dehydrogenase-like, C-terminal domain"/>
    <property type="match status" value="1"/>
</dbReference>
<accession>A0A366LM69</accession>
<evidence type="ECO:0000256" key="16">
    <source>
        <dbReference type="ARBA" id="ARBA00048841"/>
    </source>
</evidence>
<dbReference type="PROSITE" id="PS01042">
    <property type="entry name" value="HOMOSER_DHGENASE"/>
    <property type="match status" value="1"/>
</dbReference>
<comment type="pathway">
    <text evidence="2 20">Amino-acid biosynthesis; L-threonine biosynthesis; L-threonine from L-aspartate: step 3/5.</text>
</comment>
<dbReference type="GO" id="GO:0009088">
    <property type="term" value="P:threonine biosynthetic process"/>
    <property type="evidence" value="ECO:0007669"/>
    <property type="project" value="UniProtKB-UniPathway"/>
</dbReference>
<comment type="catalytic activity">
    <reaction evidence="17">
        <text>L-homoserine + NAD(+) = L-aspartate 4-semialdehyde + NADH + H(+)</text>
        <dbReference type="Rhea" id="RHEA:15757"/>
        <dbReference type="ChEBI" id="CHEBI:15378"/>
        <dbReference type="ChEBI" id="CHEBI:57476"/>
        <dbReference type="ChEBI" id="CHEBI:57540"/>
        <dbReference type="ChEBI" id="CHEBI:57945"/>
        <dbReference type="ChEBI" id="CHEBI:537519"/>
        <dbReference type="EC" id="1.1.1.3"/>
    </reaction>
    <physiologicalReaction direction="right-to-left" evidence="17">
        <dbReference type="Rhea" id="RHEA:15759"/>
    </physiologicalReaction>
</comment>
<dbReference type="Gene3D" id="3.30.70.260">
    <property type="match status" value="1"/>
</dbReference>
<evidence type="ECO:0000256" key="20">
    <source>
        <dbReference type="RuleBase" id="RU000579"/>
    </source>
</evidence>
<dbReference type="SUPFAM" id="SSF51735">
    <property type="entry name" value="NAD(P)-binding Rossmann-fold domains"/>
    <property type="match status" value="1"/>
</dbReference>
<keyword evidence="9" id="KW-0479">Metal-binding</keyword>
<evidence type="ECO:0000256" key="19">
    <source>
        <dbReference type="PIRSR" id="PIRSR000098-2"/>
    </source>
</evidence>
<feature type="active site" description="Proton donor" evidence="18">
    <location>
        <position position="200"/>
    </location>
</feature>
<evidence type="ECO:0000313" key="23">
    <source>
        <dbReference type="EMBL" id="RBQ14907.1"/>
    </source>
</evidence>
<dbReference type="InterPro" id="IPR005106">
    <property type="entry name" value="Asp/hSer_DH_NAD-bd"/>
</dbReference>
<dbReference type="Gene3D" id="3.30.360.10">
    <property type="entry name" value="Dihydrodipicolinate Reductase, domain 2"/>
    <property type="match status" value="1"/>
</dbReference>
<dbReference type="InterPro" id="IPR019811">
    <property type="entry name" value="HDH_CS"/>
</dbReference>
<keyword evidence="12" id="KW-0520">NAD</keyword>
<evidence type="ECO:0000256" key="21">
    <source>
        <dbReference type="RuleBase" id="RU004171"/>
    </source>
</evidence>
<dbReference type="UniPathway" id="UPA00051">
    <property type="reaction ID" value="UER00465"/>
</dbReference>
<evidence type="ECO:0000256" key="14">
    <source>
        <dbReference type="ARBA" id="ARBA00023167"/>
    </source>
</evidence>
<evidence type="ECO:0000256" key="1">
    <source>
        <dbReference type="ARBA" id="ARBA00001920"/>
    </source>
</evidence>
<dbReference type="PANTHER" id="PTHR43331:SF1">
    <property type="entry name" value="HOMOSERINE DEHYDROGENASE"/>
    <property type="match status" value="1"/>
</dbReference>
<keyword evidence="14 20" id="KW-0486">Methionine biosynthesis</keyword>
<comment type="similarity">
    <text evidence="4 21">Belongs to the homoserine dehydrogenase family.</text>
</comment>
<dbReference type="OrthoDB" id="9808167at2"/>
<feature type="domain" description="ACT" evidence="22">
    <location>
        <begin position="346"/>
        <end position="419"/>
    </location>
</feature>
<organism evidence="23 24">
    <name type="scientific">Spongiactinospora rosea</name>
    <dbReference type="NCBI Taxonomy" id="2248750"/>
    <lineage>
        <taxon>Bacteria</taxon>
        <taxon>Bacillati</taxon>
        <taxon>Actinomycetota</taxon>
        <taxon>Actinomycetes</taxon>
        <taxon>Streptosporangiales</taxon>
        <taxon>Streptosporangiaceae</taxon>
        <taxon>Spongiactinospora</taxon>
    </lineage>
</organism>
<feature type="binding site" evidence="19">
    <location>
        <position position="185"/>
    </location>
    <ligand>
        <name>L-homoserine</name>
        <dbReference type="ChEBI" id="CHEBI:57476"/>
    </ligand>
</feature>
<comment type="pathway">
    <text evidence="3 20">Amino-acid biosynthesis; L-methionine biosynthesis via de novo pathway; L-homoserine from L-aspartate: step 3/3.</text>
</comment>
<evidence type="ECO:0000256" key="9">
    <source>
        <dbReference type="ARBA" id="ARBA00022723"/>
    </source>
</evidence>
<evidence type="ECO:0000256" key="18">
    <source>
        <dbReference type="PIRSR" id="PIRSR000098-1"/>
    </source>
</evidence>
<dbReference type="GO" id="GO:0050661">
    <property type="term" value="F:NADP binding"/>
    <property type="evidence" value="ECO:0007669"/>
    <property type="project" value="InterPro"/>
</dbReference>
<dbReference type="AlphaFoldDB" id="A0A366LM69"/>
<dbReference type="CDD" id="cd04881">
    <property type="entry name" value="ACT_HSDH-Hom"/>
    <property type="match status" value="1"/>
</dbReference>
<dbReference type="GO" id="GO:0004412">
    <property type="term" value="F:homoserine dehydrogenase activity"/>
    <property type="evidence" value="ECO:0007669"/>
    <property type="project" value="UniProtKB-EC"/>
</dbReference>
<dbReference type="InterPro" id="IPR045865">
    <property type="entry name" value="ACT-like_dom_sf"/>
</dbReference>
<dbReference type="Proteomes" id="UP000253303">
    <property type="component" value="Unassembled WGS sequence"/>
</dbReference>
<comment type="cofactor">
    <cofactor evidence="1">
        <name>a metal cation</name>
        <dbReference type="ChEBI" id="CHEBI:25213"/>
    </cofactor>
</comment>
<evidence type="ECO:0000256" key="10">
    <source>
        <dbReference type="ARBA" id="ARBA00022857"/>
    </source>
</evidence>
<evidence type="ECO:0000256" key="12">
    <source>
        <dbReference type="ARBA" id="ARBA00023027"/>
    </source>
</evidence>
<dbReference type="PANTHER" id="PTHR43331">
    <property type="entry name" value="HOMOSERINE DEHYDROGENASE"/>
    <property type="match status" value="1"/>
</dbReference>
<name>A0A366LM69_9ACTN</name>
<reference evidence="23 24" key="1">
    <citation type="submission" date="2018-06" db="EMBL/GenBank/DDBJ databases">
        <title>Sphaerisporangium craniellae sp. nov., isolated from a marine sponge in the South China Sea.</title>
        <authorList>
            <person name="Li L."/>
        </authorList>
    </citation>
    <scope>NUCLEOTIDE SEQUENCE [LARGE SCALE GENOMIC DNA]</scope>
    <source>
        <strain evidence="23 24">LHW63015</strain>
    </source>
</reference>
<evidence type="ECO:0000256" key="13">
    <source>
        <dbReference type="ARBA" id="ARBA00023053"/>
    </source>
</evidence>
<keyword evidence="13" id="KW-0915">Sodium</keyword>
<keyword evidence="7 20" id="KW-0028">Amino-acid biosynthesis</keyword>
<dbReference type="FunFam" id="3.40.50.720:FF:000062">
    <property type="entry name" value="Homoserine dehydrogenase"/>
    <property type="match status" value="1"/>
</dbReference>
<keyword evidence="24" id="KW-1185">Reference proteome</keyword>
<evidence type="ECO:0000256" key="11">
    <source>
        <dbReference type="ARBA" id="ARBA00023002"/>
    </source>
</evidence>
<feature type="binding site" evidence="19">
    <location>
        <begin position="4"/>
        <end position="11"/>
    </location>
    <ligand>
        <name>NADP(+)</name>
        <dbReference type="ChEBI" id="CHEBI:58349"/>
    </ligand>
</feature>
<dbReference type="PIRSF" id="PIRSF000098">
    <property type="entry name" value="Homoser_dehydrog"/>
    <property type="match status" value="1"/>
</dbReference>
<feature type="binding site" evidence="19">
    <location>
        <position position="100"/>
    </location>
    <ligand>
        <name>NADPH</name>
        <dbReference type="ChEBI" id="CHEBI:57783"/>
    </ligand>
</feature>
<dbReference type="Gene3D" id="3.40.50.720">
    <property type="entry name" value="NAD(P)-binding Rossmann-like Domain"/>
    <property type="match status" value="1"/>
</dbReference>
<keyword evidence="10 19" id="KW-0521">NADP</keyword>
<evidence type="ECO:0000256" key="17">
    <source>
        <dbReference type="ARBA" id="ARBA00049031"/>
    </source>
</evidence>
<evidence type="ECO:0000256" key="2">
    <source>
        <dbReference type="ARBA" id="ARBA00005056"/>
    </source>
</evidence>
<evidence type="ECO:0000256" key="5">
    <source>
        <dbReference type="ARBA" id="ARBA00013213"/>
    </source>
</evidence>
<evidence type="ECO:0000256" key="4">
    <source>
        <dbReference type="ARBA" id="ARBA00006753"/>
    </source>
</evidence>
<evidence type="ECO:0000256" key="8">
    <source>
        <dbReference type="ARBA" id="ARBA00022697"/>
    </source>
</evidence>
<evidence type="ECO:0000256" key="15">
    <source>
        <dbReference type="ARBA" id="ARBA00044930"/>
    </source>
</evidence>
<dbReference type="EMBL" id="QMEY01000028">
    <property type="protein sequence ID" value="RBQ14907.1"/>
    <property type="molecule type" value="Genomic_DNA"/>
</dbReference>
<evidence type="ECO:0000256" key="7">
    <source>
        <dbReference type="ARBA" id="ARBA00022605"/>
    </source>
</evidence>
<evidence type="ECO:0000313" key="24">
    <source>
        <dbReference type="Proteomes" id="UP000253303"/>
    </source>
</evidence>
<dbReference type="PROSITE" id="PS51671">
    <property type="entry name" value="ACT"/>
    <property type="match status" value="1"/>
</dbReference>
<dbReference type="FunFam" id="3.30.360.10:FF:000005">
    <property type="entry name" value="Homoserine dehydrogenase"/>
    <property type="match status" value="1"/>
</dbReference>
<evidence type="ECO:0000259" key="22">
    <source>
        <dbReference type="PROSITE" id="PS51671"/>
    </source>
</evidence>
<dbReference type="EC" id="1.1.1.3" evidence="5 20"/>